<dbReference type="KEGG" id="nyu:D7D52_11605"/>
<sequence>MASAAPGFGRRGRRVAAASILVAGMVTGAGGFAAADPAPAPTPAAAVALFTLTAMPAGWQTRTDLHPSLQIQLDGHATKRADSTAQPVEGTVPADVIGAAAAEVKALAAVDMGTPEQDDQGTSIIDYMPQAPDQDVHLIVYAPEISDGLTDDQKASRKRFDDLFQRLLNAFVPA</sequence>
<dbReference type="Proteomes" id="UP000267164">
    <property type="component" value="Chromosome"/>
</dbReference>
<dbReference type="EMBL" id="CP032568">
    <property type="protein sequence ID" value="AYF78944.1"/>
    <property type="molecule type" value="Genomic_DNA"/>
</dbReference>
<gene>
    <name evidence="1" type="ORF">D7D52_11605</name>
</gene>
<dbReference type="OrthoDB" id="4559201at2"/>
<keyword evidence="2" id="KW-1185">Reference proteome</keyword>
<protein>
    <submittedName>
        <fullName evidence="1">Uncharacterized protein</fullName>
    </submittedName>
</protein>
<name>A0A386ZP40_9NOCA</name>
<organism evidence="1 2">
    <name type="scientific">Nocardia yunnanensis</name>
    <dbReference type="NCBI Taxonomy" id="2382165"/>
    <lineage>
        <taxon>Bacteria</taxon>
        <taxon>Bacillati</taxon>
        <taxon>Actinomycetota</taxon>
        <taxon>Actinomycetes</taxon>
        <taxon>Mycobacteriales</taxon>
        <taxon>Nocardiaceae</taxon>
        <taxon>Nocardia</taxon>
    </lineage>
</organism>
<accession>A0A386ZP40</accession>
<evidence type="ECO:0000313" key="1">
    <source>
        <dbReference type="EMBL" id="AYF78944.1"/>
    </source>
</evidence>
<reference evidence="1 2" key="1">
    <citation type="submission" date="2018-09" db="EMBL/GenBank/DDBJ databases">
        <title>Nocardia yunnanensis sp. nov., an actinomycete isolated from a soil sample.</title>
        <authorList>
            <person name="Zhang J."/>
        </authorList>
    </citation>
    <scope>NUCLEOTIDE SEQUENCE [LARGE SCALE GENOMIC DNA]</scope>
    <source>
        <strain evidence="1 2">CFHS0054</strain>
    </source>
</reference>
<dbReference type="AlphaFoldDB" id="A0A386ZP40"/>
<evidence type="ECO:0000313" key="2">
    <source>
        <dbReference type="Proteomes" id="UP000267164"/>
    </source>
</evidence>
<proteinExistence type="predicted"/>